<sequence>MDDRSRRSQWPELEDHDCKNDQLPVNPEIVWDLHQLDSYKSMGPDGIHSRILKKLAAVSTKLLLMIFEESWEYREVTADKKLENIVLSFMKGEEDPGNYRPVSPTSVPGKIMEKIIRILLDKMSSTQLDKHIMCGVPQGSILGPVLFNIFLNDLDTGLEGILSKFADDTKLGGAVDFVKGREAL</sequence>
<dbReference type="Proteomes" id="UP001145742">
    <property type="component" value="Unassembled WGS sequence"/>
</dbReference>
<protein>
    <recommendedName>
        <fullName evidence="3">Reverse transcriptase domain-containing protein</fullName>
    </recommendedName>
</protein>
<gene>
    <name evidence="1" type="ORF">WISP_109197</name>
</gene>
<reference evidence="1" key="1">
    <citation type="submission" date="2019-10" db="EMBL/GenBank/DDBJ databases">
        <authorList>
            <person name="Soares A.E.R."/>
            <person name="Aleixo A."/>
            <person name="Schneider P."/>
            <person name="Miyaki C.Y."/>
            <person name="Schneider M.P."/>
            <person name="Mello C."/>
            <person name="Vasconcelos A.T.R."/>
        </authorList>
    </citation>
    <scope>NUCLEOTIDE SEQUENCE</scope>
    <source>
        <tissue evidence="1">Muscle</tissue>
    </source>
</reference>
<organism evidence="1 2">
    <name type="scientific">Willisornis vidua</name>
    <name type="common">Xingu scale-backed antbird</name>
    <dbReference type="NCBI Taxonomy" id="1566151"/>
    <lineage>
        <taxon>Eukaryota</taxon>
        <taxon>Metazoa</taxon>
        <taxon>Chordata</taxon>
        <taxon>Craniata</taxon>
        <taxon>Vertebrata</taxon>
        <taxon>Euteleostomi</taxon>
        <taxon>Archelosauria</taxon>
        <taxon>Archosauria</taxon>
        <taxon>Dinosauria</taxon>
        <taxon>Saurischia</taxon>
        <taxon>Theropoda</taxon>
        <taxon>Coelurosauria</taxon>
        <taxon>Aves</taxon>
        <taxon>Neognathae</taxon>
        <taxon>Neoaves</taxon>
        <taxon>Telluraves</taxon>
        <taxon>Australaves</taxon>
        <taxon>Passeriformes</taxon>
        <taxon>Thamnophilidae</taxon>
        <taxon>Willisornis</taxon>
    </lineage>
</organism>
<name>A0ABQ9CW26_9PASS</name>
<accession>A0ABQ9CW26</accession>
<evidence type="ECO:0008006" key="3">
    <source>
        <dbReference type="Google" id="ProtNLM"/>
    </source>
</evidence>
<dbReference type="PANTHER" id="PTHR33332">
    <property type="entry name" value="REVERSE TRANSCRIPTASE DOMAIN-CONTAINING PROTEIN"/>
    <property type="match status" value="1"/>
</dbReference>
<evidence type="ECO:0000313" key="1">
    <source>
        <dbReference type="EMBL" id="KAJ7410326.1"/>
    </source>
</evidence>
<keyword evidence="2" id="KW-1185">Reference proteome</keyword>
<comment type="caution">
    <text evidence="1">The sequence shown here is derived from an EMBL/GenBank/DDBJ whole genome shotgun (WGS) entry which is preliminary data.</text>
</comment>
<evidence type="ECO:0000313" key="2">
    <source>
        <dbReference type="Proteomes" id="UP001145742"/>
    </source>
</evidence>
<proteinExistence type="predicted"/>
<dbReference type="EMBL" id="WHWB01034412">
    <property type="protein sequence ID" value="KAJ7410326.1"/>
    <property type="molecule type" value="Genomic_DNA"/>
</dbReference>